<feature type="transmembrane region" description="Helical" evidence="2">
    <location>
        <begin position="7"/>
        <end position="29"/>
    </location>
</feature>
<dbReference type="RefSeq" id="WP_052723392.1">
    <property type="nucleotide sequence ID" value="NZ_CP009517.1"/>
</dbReference>
<proteinExistence type="inferred from homology"/>
<dbReference type="GeneID" id="25418755"/>
<comment type="similarity">
    <text evidence="1">Belongs to the UPF0228 family.</text>
</comment>
<evidence type="ECO:0000313" key="3">
    <source>
        <dbReference type="EMBL" id="AKB82809.1"/>
    </source>
</evidence>
<reference evidence="3" key="1">
    <citation type="submission" date="2014-07" db="EMBL/GenBank/DDBJ databases">
        <title>Methanogenic archaea and the global carbon cycle.</title>
        <authorList>
            <person name="Henriksen J.R."/>
            <person name="Luke J."/>
            <person name="Reinhart S."/>
            <person name="Benedict M.N."/>
            <person name="Youngblut N.D."/>
            <person name="Metcalf M.E."/>
            <person name="Whitaker R.J."/>
            <person name="Metcalf W.W."/>
        </authorList>
    </citation>
    <scope>NUCLEOTIDE SEQUENCE [LARGE SCALE GENOMIC DNA]</scope>
    <source>
        <strain evidence="3">3</strain>
    </source>
</reference>
<dbReference type="Pfam" id="PF05727">
    <property type="entry name" value="UPF0228"/>
    <property type="match status" value="1"/>
</dbReference>
<gene>
    <name evidence="3" type="ORF">MSBR3_2231</name>
</gene>
<dbReference type="OrthoDB" id="374321at2157"/>
<dbReference type="HOGENOM" id="CLU_106567_0_0_2"/>
<organism evidence="3 4">
    <name type="scientific">Methanosarcina barkeri 3</name>
    <dbReference type="NCBI Taxonomy" id="1434107"/>
    <lineage>
        <taxon>Archaea</taxon>
        <taxon>Methanobacteriati</taxon>
        <taxon>Methanobacteriota</taxon>
        <taxon>Stenosarchaea group</taxon>
        <taxon>Methanomicrobia</taxon>
        <taxon>Methanosarcinales</taxon>
        <taxon>Methanosarcinaceae</taxon>
        <taxon>Methanosarcina</taxon>
    </lineage>
</organism>
<dbReference type="PATRIC" id="fig|1434107.4.peg.2830"/>
<evidence type="ECO:0000313" key="4">
    <source>
        <dbReference type="Proteomes" id="UP000033066"/>
    </source>
</evidence>
<name>A0A0E3WYT3_METBA</name>
<keyword evidence="2" id="KW-1133">Transmembrane helix</keyword>
<sequence length="127" mass="14590">MNKIKKGIAVVIVLLILVVIYVFIHLPMYQEPEVSGLIINFKNGTTEPEVKAILENCNMPVNYTIDYNTTSFQDDHYLVGKPIFCHIQFVDISGNSAIITEKDAIIIKNKLETNKKVWSVYFDYVKY</sequence>
<keyword evidence="4" id="KW-1185">Reference proteome</keyword>
<dbReference type="AlphaFoldDB" id="A0A0E3WYT3"/>
<keyword evidence="2" id="KW-0472">Membrane</keyword>
<dbReference type="InterPro" id="IPR008887">
    <property type="entry name" value="UPF0228"/>
</dbReference>
<keyword evidence="2" id="KW-0812">Transmembrane</keyword>
<protein>
    <submittedName>
        <fullName evidence="3">Uncharacterized protein</fullName>
    </submittedName>
</protein>
<dbReference type="Proteomes" id="UP000033066">
    <property type="component" value="Chromosome"/>
</dbReference>
<accession>A0A0E3WYT3</accession>
<evidence type="ECO:0000256" key="1">
    <source>
        <dbReference type="ARBA" id="ARBA00009746"/>
    </source>
</evidence>
<dbReference type="KEGG" id="mbak:MSBR3_2231"/>
<dbReference type="EMBL" id="CP009517">
    <property type="protein sequence ID" value="AKB82809.1"/>
    <property type="molecule type" value="Genomic_DNA"/>
</dbReference>
<evidence type="ECO:0000256" key="2">
    <source>
        <dbReference type="SAM" id="Phobius"/>
    </source>
</evidence>